<dbReference type="STRING" id="70448.A0A090M574"/>
<name>A0A090M574_OSTTA</name>
<comment type="similarity">
    <text evidence="1">Belongs to the ATP-dependent AMP-binding enzyme family.</text>
</comment>
<sequence length="650" mass="69940">MDGDEIVRPDSDARVLATSAERVVARPAHADTTSAPEGRAGAYTAMRARALRRCAVTCARARLGRTRSDRSSATFSRGDGRSRARAGSLGVEGVNARSFVRVGSSEGTSSAVEGAWEAIRRRASEAPDAPATLAGDGGSATYGTMMRAASTLADGLKNVVDRGTRVGLAATPGREYCASAYATWARGGVLVPIASSHSEEDAAYVMEQSGMKIALVPPNVDGEEDAETYQKYARAAKRFGLEVELRHVETMEKLLSSTTSTDFSDAENVGADDGALIIYTSGTTGRPKGALHTHRSLYAQCAGLIDAWRWDASDRIIHALPMHHIHGIVNAWMCAHISGATVEFQRTFTPRGVWARLRDESKPPVTVFMGVPTMYVMLMRALHGSMAPDARLASINAASKLRLTVSGSAACPVPVLEEWRKLTGRSLLERYGMTEIGMALSNPYDEKKHKPGYVGIPLPGVEVKLAPLVGDEVAAEAASDDEYAQGPGELLVKGANLFAQYYDNQRATAESFDEDGYFKTGDVAAMSSDGYWRILGRASVDILKVGGFKVSALEIEAKLLENPSIAEVAVLGIPDEAYGQRAAALVVPAIDTETGQPVNLTENDIMTWVRHNTPSKHHLRVVKFAEKVPRNAMGKINKKDLQKTHFIDCF</sequence>
<evidence type="ECO:0000256" key="2">
    <source>
        <dbReference type="SAM" id="MobiDB-lite"/>
    </source>
</evidence>
<dbReference type="RefSeq" id="XP_022839794.1">
    <property type="nucleotide sequence ID" value="XM_022983159.1"/>
</dbReference>
<feature type="region of interest" description="Disordered" evidence="2">
    <location>
        <begin position="66"/>
        <end position="88"/>
    </location>
</feature>
<evidence type="ECO:0000313" key="6">
    <source>
        <dbReference type="Proteomes" id="UP000009170"/>
    </source>
</evidence>
<keyword evidence="6" id="KW-1185">Reference proteome</keyword>
<dbReference type="Gene3D" id="3.40.50.12780">
    <property type="entry name" value="N-terminal domain of ligase-like"/>
    <property type="match status" value="1"/>
</dbReference>
<dbReference type="InterPro" id="IPR042099">
    <property type="entry name" value="ANL_N_sf"/>
</dbReference>
<dbReference type="CDD" id="cd05941">
    <property type="entry name" value="MCS"/>
    <property type="match status" value="1"/>
</dbReference>
<reference evidence="6" key="1">
    <citation type="journal article" date="2006" name="Proc. Natl. Acad. Sci. U.S.A.">
        <title>Genome analysis of the smallest free-living eukaryote Ostreococcus tauri unveils many unique features.</title>
        <authorList>
            <person name="Derelle E."/>
            <person name="Ferraz C."/>
            <person name="Rombauts S."/>
            <person name="Rouze P."/>
            <person name="Worden A.Z."/>
            <person name="Robbens S."/>
            <person name="Partensky F."/>
            <person name="Degroeve S."/>
            <person name="Echeynie S."/>
            <person name="Cooke R."/>
            <person name="Saeys Y."/>
            <person name="Wuyts J."/>
            <person name="Jabbari K."/>
            <person name="Bowler C."/>
            <person name="Panaud O."/>
            <person name="Piegu B."/>
            <person name="Ball S.G."/>
            <person name="Ral J.-P."/>
            <person name="Bouget F.-Y."/>
            <person name="Piganeau G."/>
            <person name="De Baets B."/>
            <person name="Picard A."/>
            <person name="Delseny M."/>
            <person name="Demaille J."/>
            <person name="Van de Peer Y."/>
            <person name="Moreau H."/>
        </authorList>
    </citation>
    <scope>NUCLEOTIDE SEQUENCE [LARGE SCALE GENOMIC DNA]</scope>
    <source>
        <strain evidence="6">OTTH 0595 / CCAP 157/2 / RCC745</strain>
    </source>
</reference>
<dbReference type="AlphaFoldDB" id="A0A090M574"/>
<dbReference type="PROSITE" id="PS00455">
    <property type="entry name" value="AMP_BINDING"/>
    <property type="match status" value="1"/>
</dbReference>
<dbReference type="GO" id="GO:0031956">
    <property type="term" value="F:medium-chain fatty acid-CoA ligase activity"/>
    <property type="evidence" value="ECO:0007669"/>
    <property type="project" value="TreeGrafter"/>
</dbReference>
<dbReference type="EMBL" id="CAID01000010">
    <property type="protein sequence ID" value="CEF99365.1"/>
    <property type="molecule type" value="Genomic_DNA"/>
</dbReference>
<dbReference type="InterPro" id="IPR020845">
    <property type="entry name" value="AMP-binding_CS"/>
</dbReference>
<dbReference type="FunCoup" id="A0A090M574">
    <property type="interactions" value="1305"/>
</dbReference>
<dbReference type="PANTHER" id="PTHR43201:SF8">
    <property type="entry name" value="ACYL-COA SYNTHETASE FAMILY MEMBER 3"/>
    <property type="match status" value="1"/>
</dbReference>
<feature type="domain" description="AMP-binding enzyme C-terminal" evidence="4">
    <location>
        <begin position="554"/>
        <end position="635"/>
    </location>
</feature>
<dbReference type="OrthoDB" id="2962993at2759"/>
<proteinExistence type="inferred from homology"/>
<dbReference type="Pfam" id="PF13193">
    <property type="entry name" value="AMP-binding_C"/>
    <property type="match status" value="1"/>
</dbReference>
<dbReference type="Pfam" id="PF00501">
    <property type="entry name" value="AMP-binding"/>
    <property type="match status" value="1"/>
</dbReference>
<dbReference type="Proteomes" id="UP000009170">
    <property type="component" value="Unassembled WGS sequence"/>
</dbReference>
<reference evidence="5 6" key="2">
    <citation type="journal article" date="2014" name="BMC Genomics">
        <title>An improved genome of the model marine alga Ostreococcus tauri unfolds by assessing Illumina de novo assemblies.</title>
        <authorList>
            <person name="Blanc-Mathieu R."/>
            <person name="Verhelst B."/>
            <person name="Derelle E."/>
            <person name="Rombauts S."/>
            <person name="Bouget F.Y."/>
            <person name="Carre I."/>
            <person name="Chateau A."/>
            <person name="Eyre-Walker A."/>
            <person name="Grimsley N."/>
            <person name="Moreau H."/>
            <person name="Piegu B."/>
            <person name="Rivals E."/>
            <person name="Schackwitz W."/>
            <person name="Van de Peer Y."/>
            <person name="Piganeau G."/>
        </authorList>
    </citation>
    <scope>NUCLEOTIDE SEQUENCE [LARGE SCALE GENOMIC DNA]</scope>
    <source>
        <strain evidence="6">OTTH 0595 / CCAP 157/2 / RCC745</strain>
    </source>
</reference>
<accession>A0A090M574</accession>
<evidence type="ECO:0000259" key="4">
    <source>
        <dbReference type="Pfam" id="PF13193"/>
    </source>
</evidence>
<dbReference type="KEGG" id="ota:OT_ostta10g01690"/>
<dbReference type="InterPro" id="IPR045851">
    <property type="entry name" value="AMP-bd_C_sf"/>
</dbReference>
<dbReference type="Gene3D" id="3.30.300.30">
    <property type="match status" value="1"/>
</dbReference>
<evidence type="ECO:0000256" key="1">
    <source>
        <dbReference type="ARBA" id="ARBA00006432"/>
    </source>
</evidence>
<dbReference type="PANTHER" id="PTHR43201">
    <property type="entry name" value="ACYL-COA SYNTHETASE"/>
    <property type="match status" value="1"/>
</dbReference>
<dbReference type="SUPFAM" id="SSF56801">
    <property type="entry name" value="Acetyl-CoA synthetase-like"/>
    <property type="match status" value="1"/>
</dbReference>
<dbReference type="InterPro" id="IPR025110">
    <property type="entry name" value="AMP-bd_C"/>
</dbReference>
<comment type="caution">
    <text evidence="5">The sequence shown here is derived from an EMBL/GenBank/DDBJ whole genome shotgun (WGS) entry which is preliminary data.</text>
</comment>
<feature type="domain" description="AMP-dependent synthetase/ligase" evidence="3">
    <location>
        <begin position="120"/>
        <end position="502"/>
    </location>
</feature>
<evidence type="ECO:0000259" key="3">
    <source>
        <dbReference type="Pfam" id="PF00501"/>
    </source>
</evidence>
<dbReference type="InParanoid" id="A0A090M574"/>
<dbReference type="GO" id="GO:0006631">
    <property type="term" value="P:fatty acid metabolic process"/>
    <property type="evidence" value="ECO:0007669"/>
    <property type="project" value="TreeGrafter"/>
</dbReference>
<evidence type="ECO:0000313" key="5">
    <source>
        <dbReference type="EMBL" id="CEF99365.1"/>
    </source>
</evidence>
<gene>
    <name evidence="5" type="ORF">OT_ostta10g01690</name>
</gene>
<organism evidence="5 6">
    <name type="scientific">Ostreococcus tauri</name>
    <name type="common">Marine green alga</name>
    <dbReference type="NCBI Taxonomy" id="70448"/>
    <lineage>
        <taxon>Eukaryota</taxon>
        <taxon>Viridiplantae</taxon>
        <taxon>Chlorophyta</taxon>
        <taxon>Mamiellophyceae</taxon>
        <taxon>Mamiellales</taxon>
        <taxon>Bathycoccaceae</taxon>
        <taxon>Ostreococcus</taxon>
    </lineage>
</organism>
<dbReference type="GeneID" id="9832330"/>
<protein>
    <submittedName>
        <fullName evidence="5">AMP-dependent synthetase/ligase</fullName>
    </submittedName>
</protein>
<dbReference type="InterPro" id="IPR000873">
    <property type="entry name" value="AMP-dep_synth/lig_dom"/>
</dbReference>